<gene>
    <name evidence="2" type="ORF">RND71_010784</name>
</gene>
<feature type="compositionally biased region" description="Gly residues" evidence="1">
    <location>
        <begin position="24"/>
        <end position="34"/>
    </location>
</feature>
<organism evidence="2 3">
    <name type="scientific">Anisodus tanguticus</name>
    <dbReference type="NCBI Taxonomy" id="243964"/>
    <lineage>
        <taxon>Eukaryota</taxon>
        <taxon>Viridiplantae</taxon>
        <taxon>Streptophyta</taxon>
        <taxon>Embryophyta</taxon>
        <taxon>Tracheophyta</taxon>
        <taxon>Spermatophyta</taxon>
        <taxon>Magnoliopsida</taxon>
        <taxon>eudicotyledons</taxon>
        <taxon>Gunneridae</taxon>
        <taxon>Pentapetalae</taxon>
        <taxon>asterids</taxon>
        <taxon>lamiids</taxon>
        <taxon>Solanales</taxon>
        <taxon>Solanaceae</taxon>
        <taxon>Solanoideae</taxon>
        <taxon>Hyoscyameae</taxon>
        <taxon>Anisodus</taxon>
    </lineage>
</organism>
<feature type="compositionally biased region" description="Basic and acidic residues" evidence="1">
    <location>
        <begin position="101"/>
        <end position="122"/>
    </location>
</feature>
<keyword evidence="3" id="KW-1185">Reference proteome</keyword>
<reference evidence="2" key="1">
    <citation type="submission" date="2023-12" db="EMBL/GenBank/DDBJ databases">
        <title>Genome assembly of Anisodus tanguticus.</title>
        <authorList>
            <person name="Wang Y.-J."/>
        </authorList>
    </citation>
    <scope>NUCLEOTIDE SEQUENCE</scope>
    <source>
        <strain evidence="2">KB-2021</strain>
        <tissue evidence="2">Leaf</tissue>
    </source>
</reference>
<comment type="caution">
    <text evidence="2">The sequence shown here is derived from an EMBL/GenBank/DDBJ whole genome shotgun (WGS) entry which is preliminary data.</text>
</comment>
<dbReference type="PANTHER" id="PTHR12999">
    <property type="entry name" value="ZINC FINGER RAN-BINDING DOMAIN-CONTAINING PROTEIN 2 ZRANB2-RELATED"/>
    <property type="match status" value="1"/>
</dbReference>
<dbReference type="PANTHER" id="PTHR12999:SF17">
    <property type="entry name" value="ZINC FINGER RAN-BINDING DOMAIN-CONTAINING PROTEIN 2"/>
    <property type="match status" value="1"/>
</dbReference>
<evidence type="ECO:0000256" key="1">
    <source>
        <dbReference type="SAM" id="MobiDB-lite"/>
    </source>
</evidence>
<evidence type="ECO:0000313" key="3">
    <source>
        <dbReference type="Proteomes" id="UP001291623"/>
    </source>
</evidence>
<dbReference type="AlphaFoldDB" id="A0AAE1SIE5"/>
<evidence type="ECO:0000313" key="2">
    <source>
        <dbReference type="EMBL" id="KAK4371309.1"/>
    </source>
</evidence>
<evidence type="ECO:0008006" key="4">
    <source>
        <dbReference type="Google" id="ProtNLM"/>
    </source>
</evidence>
<name>A0AAE1SIE5_9SOLA</name>
<proteinExistence type="predicted"/>
<dbReference type="Gene3D" id="4.10.1060.10">
    <property type="entry name" value="Zinc finger, RanBP2-type"/>
    <property type="match status" value="1"/>
</dbReference>
<dbReference type="Proteomes" id="UP001291623">
    <property type="component" value="Unassembled WGS sequence"/>
</dbReference>
<sequence length="198" mass="22525">MCGNINWAKRNKCNICNTNKPGHNEGGVRGGRAGGYKELDEEEIEETKRRRREAEEDDGEMYDEFGNLKKKFRAKMQRAEAAQSLPPGVGRAGWEAEELGVAERDRKERSRERSRGYDDRERARHRSRSRERIGEEIETAPMTLTETENMVVTVTVSGAGIVIEDCVDPSSKMVSNFGIRQNFVCLMFIWATTSMEPC</sequence>
<accession>A0AAE1SIE5</accession>
<dbReference type="EMBL" id="JAVYJV010000005">
    <property type="protein sequence ID" value="KAK4371309.1"/>
    <property type="molecule type" value="Genomic_DNA"/>
</dbReference>
<protein>
    <recommendedName>
        <fullName evidence="4">Zinc finger Ran-binding domain-containing protein 2</fullName>
    </recommendedName>
</protein>
<feature type="region of interest" description="Disordered" evidence="1">
    <location>
        <begin position="23"/>
        <end position="65"/>
    </location>
</feature>
<feature type="region of interest" description="Disordered" evidence="1">
    <location>
        <begin position="78"/>
        <end position="132"/>
    </location>
</feature>